<dbReference type="InterPro" id="IPR013328">
    <property type="entry name" value="6PGD_dom2"/>
</dbReference>
<dbReference type="Gene3D" id="3.40.50.720">
    <property type="entry name" value="NAD(P)-binding Rossmann-like Domain"/>
    <property type="match status" value="1"/>
</dbReference>
<dbReference type="RefSeq" id="WP_259546072.1">
    <property type="nucleotide sequence ID" value="NZ_BAABHW010000001.1"/>
</dbReference>
<dbReference type="InterPro" id="IPR015814">
    <property type="entry name" value="Pgluconate_DH_NAD-bd_C"/>
</dbReference>
<dbReference type="Pfam" id="PF03446">
    <property type="entry name" value="NAD_binding_2"/>
    <property type="match status" value="1"/>
</dbReference>
<sequence length="291" mass="30065">MKIAFIGFGEATSAVLEGWGGSLPGEVSVFDIKSTDARTAGQIDDRGARFGVRVCDSSGAATRDAEVIFSFVTADQALVAAQTAAKEGIAAGTYWFDCNSCSPGTKRKAAEVITQAGGRYVDVAVMAPVHPKLNLVPLLVSGPHASDAAPLLQGLPMAPSVVHGEVGAASSIKMVRSVFVKGLEAITVEMMIAAQTAGCFDEVVQSLAKSYPQLDLEHLAEYNFERTLTHGARRAAEMIESGATLDELGLVGDLPRAIASVQAGQGRVGPGAIVEGDLPATVAAVAKARRG</sequence>
<gene>
    <name evidence="3" type="ORF">GCM10023209_12440</name>
</gene>
<dbReference type="PANTHER" id="PTHR43580">
    <property type="entry name" value="OXIDOREDUCTASE GLYR1-RELATED"/>
    <property type="match status" value="1"/>
</dbReference>
<dbReference type="EMBL" id="BAABHW010000001">
    <property type="protein sequence ID" value="GAA5070047.1"/>
    <property type="molecule type" value="Genomic_DNA"/>
</dbReference>
<dbReference type="Proteomes" id="UP001499910">
    <property type="component" value="Unassembled WGS sequence"/>
</dbReference>
<comment type="caution">
    <text evidence="3">The sequence shown here is derived from an EMBL/GenBank/DDBJ whole genome shotgun (WGS) entry which is preliminary data.</text>
</comment>
<dbReference type="SUPFAM" id="SSF48179">
    <property type="entry name" value="6-phosphogluconate dehydrogenase C-terminal domain-like"/>
    <property type="match status" value="1"/>
</dbReference>
<evidence type="ECO:0000259" key="2">
    <source>
        <dbReference type="Pfam" id="PF09130"/>
    </source>
</evidence>
<proteinExistence type="predicted"/>
<reference evidence="4" key="1">
    <citation type="journal article" date="2019" name="Int. J. Syst. Evol. Microbiol.">
        <title>The Global Catalogue of Microorganisms (GCM) 10K type strain sequencing project: providing services to taxonomists for standard genome sequencing and annotation.</title>
        <authorList>
            <consortium name="The Broad Institute Genomics Platform"/>
            <consortium name="The Broad Institute Genome Sequencing Center for Infectious Disease"/>
            <person name="Wu L."/>
            <person name="Ma J."/>
        </authorList>
    </citation>
    <scope>NUCLEOTIDE SEQUENCE [LARGE SCALE GENOMIC DNA]</scope>
    <source>
        <strain evidence="4">JCM 18015</strain>
    </source>
</reference>
<dbReference type="InterPro" id="IPR006115">
    <property type="entry name" value="6PGDH_NADP-bd"/>
</dbReference>
<name>A0ABP9L326_9RHOB</name>
<evidence type="ECO:0000313" key="4">
    <source>
        <dbReference type="Proteomes" id="UP001499910"/>
    </source>
</evidence>
<dbReference type="InterPro" id="IPR051265">
    <property type="entry name" value="HIBADH-related_NP60_sf"/>
</dbReference>
<feature type="domain" description="6-phosphogluconate dehydrogenase NADP-binding" evidence="1">
    <location>
        <begin position="24"/>
        <end position="125"/>
    </location>
</feature>
<dbReference type="InterPro" id="IPR008927">
    <property type="entry name" value="6-PGluconate_DH-like_C_sf"/>
</dbReference>
<dbReference type="PANTHER" id="PTHR43580:SF2">
    <property type="entry name" value="CYTOKINE-LIKE NUCLEAR FACTOR N-PAC"/>
    <property type="match status" value="1"/>
</dbReference>
<evidence type="ECO:0000313" key="3">
    <source>
        <dbReference type="EMBL" id="GAA5070047.1"/>
    </source>
</evidence>
<dbReference type="SUPFAM" id="SSF51735">
    <property type="entry name" value="NAD(P)-binding Rossmann-fold domains"/>
    <property type="match status" value="1"/>
</dbReference>
<accession>A0ABP9L326</accession>
<dbReference type="InterPro" id="IPR036291">
    <property type="entry name" value="NAD(P)-bd_dom_sf"/>
</dbReference>
<organism evidence="3 4">
    <name type="scientific">[Roseibacterium] beibuensis</name>
    <dbReference type="NCBI Taxonomy" id="1193142"/>
    <lineage>
        <taxon>Bacteria</taxon>
        <taxon>Pseudomonadati</taxon>
        <taxon>Pseudomonadota</taxon>
        <taxon>Alphaproteobacteria</taxon>
        <taxon>Rhodobacterales</taxon>
        <taxon>Roseobacteraceae</taxon>
        <taxon>Roseicyclus</taxon>
    </lineage>
</organism>
<dbReference type="Pfam" id="PF09130">
    <property type="entry name" value="DUF1932"/>
    <property type="match status" value="1"/>
</dbReference>
<keyword evidence="4" id="KW-1185">Reference proteome</keyword>
<dbReference type="Gene3D" id="1.10.1040.10">
    <property type="entry name" value="N-(1-d-carboxylethyl)-l-norvaline Dehydrogenase, domain 2"/>
    <property type="match status" value="1"/>
</dbReference>
<feature type="domain" description="Phosphogluconate dehydrogenase NAD-binding putative C-terminal" evidence="2">
    <location>
        <begin position="194"/>
        <end position="262"/>
    </location>
</feature>
<evidence type="ECO:0000259" key="1">
    <source>
        <dbReference type="Pfam" id="PF03446"/>
    </source>
</evidence>
<protein>
    <submittedName>
        <fullName evidence="3">NAD(P)-dependent oxidoreductase</fullName>
    </submittedName>
</protein>